<keyword evidence="3" id="KW-1185">Reference proteome</keyword>
<evidence type="ECO:0000313" key="2">
    <source>
        <dbReference type="EMBL" id="KAJ8613562.1"/>
    </source>
</evidence>
<feature type="region of interest" description="Disordered" evidence="1">
    <location>
        <begin position="179"/>
        <end position="206"/>
    </location>
</feature>
<evidence type="ECO:0000313" key="3">
    <source>
        <dbReference type="Proteomes" id="UP001230188"/>
    </source>
</evidence>
<protein>
    <submittedName>
        <fullName evidence="2">Uncharacterized protein</fullName>
    </submittedName>
</protein>
<dbReference type="AlphaFoldDB" id="A0AAD7UN96"/>
<evidence type="ECO:0000256" key="1">
    <source>
        <dbReference type="SAM" id="MobiDB-lite"/>
    </source>
</evidence>
<accession>A0AAD7UN96</accession>
<reference evidence="2" key="1">
    <citation type="submission" date="2023-01" db="EMBL/GenBank/DDBJ databases">
        <title>Metagenome sequencing of chrysophaentin producing Chrysophaeum taylorii.</title>
        <authorList>
            <person name="Davison J."/>
            <person name="Bewley C."/>
        </authorList>
    </citation>
    <scope>NUCLEOTIDE SEQUENCE</scope>
    <source>
        <strain evidence="2">NIES-1699</strain>
    </source>
</reference>
<sequence length="206" mass="23476">MQQQQQQHFYAASTAVKSGGAEEYDWVISKLRARGFKTLQDRRIEAEEQRKARLAAWEAEKSRRAGEPAVAQENNPSWWSDLKTLPGAQGEYKKDDIPEDLLTDEQKEERRIREKWGGTLAELYWKNGNEPTMANTTLRMLARTGLEEDRDVPQPLFDPASAEPDRLAALLNLEFEGDDLESDDSELADDDAVDLYSSKTETPKLM</sequence>
<dbReference type="EMBL" id="JAQMWT010000028">
    <property type="protein sequence ID" value="KAJ8613562.1"/>
    <property type="molecule type" value="Genomic_DNA"/>
</dbReference>
<feature type="compositionally biased region" description="Acidic residues" evidence="1">
    <location>
        <begin position="179"/>
        <end position="193"/>
    </location>
</feature>
<name>A0AAD7UN96_9STRA</name>
<gene>
    <name evidence="2" type="ORF">CTAYLR_002210</name>
</gene>
<proteinExistence type="predicted"/>
<comment type="caution">
    <text evidence="2">The sequence shown here is derived from an EMBL/GenBank/DDBJ whole genome shotgun (WGS) entry which is preliminary data.</text>
</comment>
<feature type="region of interest" description="Disordered" evidence="1">
    <location>
        <begin position="58"/>
        <end position="107"/>
    </location>
</feature>
<organism evidence="2 3">
    <name type="scientific">Chrysophaeum taylorii</name>
    <dbReference type="NCBI Taxonomy" id="2483200"/>
    <lineage>
        <taxon>Eukaryota</taxon>
        <taxon>Sar</taxon>
        <taxon>Stramenopiles</taxon>
        <taxon>Ochrophyta</taxon>
        <taxon>Pelagophyceae</taxon>
        <taxon>Pelagomonadales</taxon>
        <taxon>Pelagomonadaceae</taxon>
        <taxon>Chrysophaeum</taxon>
    </lineage>
</organism>
<dbReference type="Proteomes" id="UP001230188">
    <property type="component" value="Unassembled WGS sequence"/>
</dbReference>